<dbReference type="AlphaFoldDB" id="A0A377PSA0"/>
<name>A0A377PSA0_9HELI</name>
<evidence type="ECO:0000313" key="1">
    <source>
        <dbReference type="EMBL" id="STQ85716.1"/>
    </source>
</evidence>
<dbReference type="Proteomes" id="UP000255139">
    <property type="component" value="Unassembled WGS sequence"/>
</dbReference>
<accession>A0A377PSA0</accession>
<dbReference type="STRING" id="216.LS73_05380"/>
<keyword evidence="1" id="KW-0808">Transferase</keyword>
<dbReference type="OrthoDB" id="5180856at2"/>
<dbReference type="InterPro" id="IPR029044">
    <property type="entry name" value="Nucleotide-diphossugar_trans"/>
</dbReference>
<dbReference type="EMBL" id="UGJE01000002">
    <property type="protein sequence ID" value="STQ85716.1"/>
    <property type="molecule type" value="Genomic_DNA"/>
</dbReference>
<evidence type="ECO:0000313" key="4">
    <source>
        <dbReference type="Proteomes" id="UP000255139"/>
    </source>
</evidence>
<protein>
    <submittedName>
        <fullName evidence="1">Sugar transferase</fullName>
    </submittedName>
</protein>
<keyword evidence="4" id="KW-1185">Reference proteome</keyword>
<gene>
    <name evidence="2" type="ORF">LS73_005335</name>
    <name evidence="1" type="ORF">NCTC12714_00503</name>
</gene>
<sequence>MKELAPILLFTYNRLNHTIQTLQALSNNILSKQSKLFIYSDGSKKNVSKEDIDYINPCGANHRDLNLLSSHSLIEQIGFDSSRTHCDEYGNIYNSKTINNSLPLGYPYEIIESNLAFNRIRKFELEIRQKTLAKSIAKLPKKLGNSINKRVIRYIMGRANQSNNTVYINNSSYHRIHNSIYLHSFFKRKAYSTPKKESV</sequence>
<dbReference type="EMBL" id="JRPD02000009">
    <property type="protein sequence ID" value="TLE00227.1"/>
    <property type="molecule type" value="Genomic_DNA"/>
</dbReference>
<proteinExistence type="predicted"/>
<dbReference type="Gene3D" id="3.90.550.10">
    <property type="entry name" value="Spore Coat Polysaccharide Biosynthesis Protein SpsA, Chain A"/>
    <property type="match status" value="1"/>
</dbReference>
<evidence type="ECO:0000313" key="3">
    <source>
        <dbReference type="Proteomes" id="UP000029922"/>
    </source>
</evidence>
<reference evidence="1 4" key="2">
    <citation type="submission" date="2018-06" db="EMBL/GenBank/DDBJ databases">
        <authorList>
            <consortium name="Pathogen Informatics"/>
            <person name="Doyle S."/>
        </authorList>
    </citation>
    <scope>NUCLEOTIDE SEQUENCE [LARGE SCALE GENOMIC DNA]</scope>
    <source>
        <strain evidence="1 4">NCTC12714</strain>
    </source>
</reference>
<dbReference type="GO" id="GO:0016740">
    <property type="term" value="F:transferase activity"/>
    <property type="evidence" value="ECO:0007669"/>
    <property type="project" value="UniProtKB-KW"/>
</dbReference>
<dbReference type="RefSeq" id="WP_104692207.1">
    <property type="nucleotide sequence ID" value="NZ_FZML01000004.1"/>
</dbReference>
<organism evidence="1 4">
    <name type="scientific">Helicobacter muridarum</name>
    <dbReference type="NCBI Taxonomy" id="216"/>
    <lineage>
        <taxon>Bacteria</taxon>
        <taxon>Pseudomonadati</taxon>
        <taxon>Campylobacterota</taxon>
        <taxon>Epsilonproteobacteria</taxon>
        <taxon>Campylobacterales</taxon>
        <taxon>Helicobacteraceae</taxon>
        <taxon>Helicobacter</taxon>
    </lineage>
</organism>
<reference evidence="2 3" key="1">
    <citation type="journal article" date="2014" name="Genome Announc.">
        <title>Draft genome sequences of eight enterohepatic helicobacter species isolated from both laboratory and wild rodents.</title>
        <authorList>
            <person name="Sheh A."/>
            <person name="Shen Z."/>
            <person name="Fox J.G."/>
        </authorList>
    </citation>
    <scope>NUCLEOTIDE SEQUENCE [LARGE SCALE GENOMIC DNA]</scope>
    <source>
        <strain evidence="2 3">ST1</strain>
    </source>
</reference>
<dbReference type="Proteomes" id="UP000029922">
    <property type="component" value="Unassembled WGS sequence"/>
</dbReference>
<evidence type="ECO:0000313" key="2">
    <source>
        <dbReference type="EMBL" id="TLE00227.1"/>
    </source>
</evidence>